<dbReference type="Proteomes" id="UP000324748">
    <property type="component" value="Unassembled WGS sequence"/>
</dbReference>
<protein>
    <submittedName>
        <fullName evidence="1">Uncharacterized protein</fullName>
    </submittedName>
</protein>
<dbReference type="OrthoDB" id="10394600at2759"/>
<name>A0A5B0NJR0_PUCGR</name>
<accession>A0A5B0NJR0</accession>
<dbReference type="AlphaFoldDB" id="A0A5B0NJR0"/>
<sequence length="58" mass="6572">MSVSDYESVFCQDTDPCTVTNATNRLLKQVFDHIEAQEEIQVDPNQAQDTVHTSLMEV</sequence>
<keyword evidence="2" id="KW-1185">Reference proteome</keyword>
<comment type="caution">
    <text evidence="1">The sequence shown here is derived from an EMBL/GenBank/DDBJ whole genome shotgun (WGS) entry which is preliminary data.</text>
</comment>
<gene>
    <name evidence="1" type="ORF">PGT21_021533</name>
</gene>
<organism evidence="1 2">
    <name type="scientific">Puccinia graminis f. sp. tritici</name>
    <dbReference type="NCBI Taxonomy" id="56615"/>
    <lineage>
        <taxon>Eukaryota</taxon>
        <taxon>Fungi</taxon>
        <taxon>Dikarya</taxon>
        <taxon>Basidiomycota</taxon>
        <taxon>Pucciniomycotina</taxon>
        <taxon>Pucciniomycetes</taxon>
        <taxon>Pucciniales</taxon>
        <taxon>Pucciniaceae</taxon>
        <taxon>Puccinia</taxon>
    </lineage>
</organism>
<reference evidence="1 2" key="1">
    <citation type="submission" date="2019-05" db="EMBL/GenBank/DDBJ databases">
        <title>Emergence of the Ug99 lineage of the wheat stem rust pathogen through somatic hybridization.</title>
        <authorList>
            <person name="Li F."/>
            <person name="Upadhyaya N.M."/>
            <person name="Sperschneider J."/>
            <person name="Matny O."/>
            <person name="Nguyen-Phuc H."/>
            <person name="Mago R."/>
            <person name="Raley C."/>
            <person name="Miller M.E."/>
            <person name="Silverstein K.A.T."/>
            <person name="Henningsen E."/>
            <person name="Hirsch C.D."/>
            <person name="Visser B."/>
            <person name="Pretorius Z.A."/>
            <person name="Steffenson B.J."/>
            <person name="Schwessinger B."/>
            <person name="Dodds P.N."/>
            <person name="Figueroa M."/>
        </authorList>
    </citation>
    <scope>NUCLEOTIDE SEQUENCE [LARGE SCALE GENOMIC DNA]</scope>
    <source>
        <strain evidence="1">21-0</strain>
    </source>
</reference>
<dbReference type="EMBL" id="VSWC01000093">
    <property type="protein sequence ID" value="KAA1089541.1"/>
    <property type="molecule type" value="Genomic_DNA"/>
</dbReference>
<proteinExistence type="predicted"/>
<evidence type="ECO:0000313" key="2">
    <source>
        <dbReference type="Proteomes" id="UP000324748"/>
    </source>
</evidence>
<evidence type="ECO:0000313" key="1">
    <source>
        <dbReference type="EMBL" id="KAA1089541.1"/>
    </source>
</evidence>